<evidence type="ECO:0000313" key="1">
    <source>
        <dbReference type="EMBL" id="UYV80334.1"/>
    </source>
</evidence>
<proteinExistence type="predicted"/>
<dbReference type="PANTHER" id="PTHR46060">
    <property type="entry name" value="MARINER MOS1 TRANSPOSASE-LIKE PROTEIN"/>
    <property type="match status" value="1"/>
</dbReference>
<dbReference type="PANTHER" id="PTHR46060:SF1">
    <property type="entry name" value="MARINER MOS1 TRANSPOSASE-LIKE PROTEIN"/>
    <property type="match status" value="1"/>
</dbReference>
<dbReference type="Proteomes" id="UP001235939">
    <property type="component" value="Chromosome 18"/>
</dbReference>
<gene>
    <name evidence="1" type="ORF">LAZ67_18002480</name>
</gene>
<name>A0ABY6LHJ9_9ARAC</name>
<evidence type="ECO:0008006" key="3">
    <source>
        <dbReference type="Google" id="ProtNLM"/>
    </source>
</evidence>
<dbReference type="Gene3D" id="3.30.420.10">
    <property type="entry name" value="Ribonuclease H-like superfamily/Ribonuclease H"/>
    <property type="match status" value="1"/>
</dbReference>
<accession>A0ABY6LHJ9</accession>
<reference evidence="1 2" key="1">
    <citation type="submission" date="2022-01" db="EMBL/GenBank/DDBJ databases">
        <title>A chromosomal length assembly of Cordylochernes scorpioides.</title>
        <authorList>
            <person name="Zeh D."/>
            <person name="Zeh J."/>
        </authorList>
    </citation>
    <scope>NUCLEOTIDE SEQUENCE [LARGE SCALE GENOMIC DNA]</scope>
    <source>
        <strain evidence="1">IN4F17</strain>
        <tissue evidence="1">Whole Body</tissue>
    </source>
</reference>
<protein>
    <recommendedName>
        <fullName evidence="3">Transposase</fullName>
    </recommendedName>
</protein>
<keyword evidence="2" id="KW-1185">Reference proteome</keyword>
<sequence>MAITHVGDSDLGKMLSDFRTEYDIERDDTQWYSLMALFCPRRTLFQEIHKGSNRISEIFQRVYGNPAISTVKKWAAEFERGRTSLKDGLRYQVGQKRQPHLKLSKRFTISCWTIGDRGNIEERGAEHFARRIRDVKALRKVGSAFAECRSKAKTTFIQCLDRLKRDLTDIVRRIVTMDETWVHYTPETEHKTKHGLNRDLVSGRKKINFQQDNAPAHKSVFTMRKLRDLRYNFLSHLLYSPVLTPSDFHLFSHLNKFVFGKHFTSNEEVERAVDEYFNSLPDSHFQ</sequence>
<dbReference type="InterPro" id="IPR036397">
    <property type="entry name" value="RNaseH_sf"/>
</dbReference>
<evidence type="ECO:0000313" key="2">
    <source>
        <dbReference type="Proteomes" id="UP001235939"/>
    </source>
</evidence>
<dbReference type="EMBL" id="CP092880">
    <property type="protein sequence ID" value="UYV80334.1"/>
    <property type="molecule type" value="Genomic_DNA"/>
</dbReference>
<dbReference type="InterPro" id="IPR052709">
    <property type="entry name" value="Transposase-MT_Hybrid"/>
</dbReference>
<organism evidence="1 2">
    <name type="scientific">Cordylochernes scorpioides</name>
    <dbReference type="NCBI Taxonomy" id="51811"/>
    <lineage>
        <taxon>Eukaryota</taxon>
        <taxon>Metazoa</taxon>
        <taxon>Ecdysozoa</taxon>
        <taxon>Arthropoda</taxon>
        <taxon>Chelicerata</taxon>
        <taxon>Arachnida</taxon>
        <taxon>Pseudoscorpiones</taxon>
        <taxon>Cheliferoidea</taxon>
        <taxon>Chernetidae</taxon>
        <taxon>Cordylochernes</taxon>
    </lineage>
</organism>